<dbReference type="Proteomes" id="UP000238762">
    <property type="component" value="Unassembled WGS sequence"/>
</dbReference>
<dbReference type="AlphaFoldDB" id="A0A2T1C710"/>
<reference evidence="1 2" key="2">
    <citation type="submission" date="2018-03" db="EMBL/GenBank/DDBJ databases">
        <title>The ancient ancestry and fast evolution of plastids.</title>
        <authorList>
            <person name="Moore K.R."/>
            <person name="Magnabosco C."/>
            <person name="Momper L."/>
            <person name="Gold D.A."/>
            <person name="Bosak T."/>
            <person name="Fournier G.P."/>
        </authorList>
    </citation>
    <scope>NUCLEOTIDE SEQUENCE [LARGE SCALE GENOMIC DNA]</scope>
    <source>
        <strain evidence="1 2">CCAP 1448/3</strain>
    </source>
</reference>
<name>A0A2T1C710_9CYAN</name>
<proteinExistence type="predicted"/>
<dbReference type="EMBL" id="PVWJ01000019">
    <property type="protein sequence ID" value="PSB04016.1"/>
    <property type="molecule type" value="Genomic_DNA"/>
</dbReference>
<protein>
    <submittedName>
        <fullName evidence="1">Uncharacterized protein</fullName>
    </submittedName>
</protein>
<comment type="caution">
    <text evidence="1">The sequence shown here is derived from an EMBL/GenBank/DDBJ whole genome shotgun (WGS) entry which is preliminary data.</text>
</comment>
<evidence type="ECO:0000313" key="2">
    <source>
        <dbReference type="Proteomes" id="UP000238762"/>
    </source>
</evidence>
<dbReference type="OrthoDB" id="513268at2"/>
<reference evidence="1 2" key="1">
    <citation type="submission" date="2018-02" db="EMBL/GenBank/DDBJ databases">
        <authorList>
            <person name="Cohen D.B."/>
            <person name="Kent A.D."/>
        </authorList>
    </citation>
    <scope>NUCLEOTIDE SEQUENCE [LARGE SCALE GENOMIC DNA]</scope>
    <source>
        <strain evidence="1 2">CCAP 1448/3</strain>
    </source>
</reference>
<accession>A0A2T1C710</accession>
<organism evidence="1 2">
    <name type="scientific">Merismopedia glauca CCAP 1448/3</name>
    <dbReference type="NCBI Taxonomy" id="1296344"/>
    <lineage>
        <taxon>Bacteria</taxon>
        <taxon>Bacillati</taxon>
        <taxon>Cyanobacteriota</taxon>
        <taxon>Cyanophyceae</taxon>
        <taxon>Synechococcales</taxon>
        <taxon>Merismopediaceae</taxon>
        <taxon>Merismopedia</taxon>
    </lineage>
</organism>
<evidence type="ECO:0000313" key="1">
    <source>
        <dbReference type="EMBL" id="PSB04016.1"/>
    </source>
</evidence>
<sequence>MNHKILLSLIAVPTLAGSMLAMILLSSRVLATEAIVTNVSCDAPAIPKQQPSVMHRTNRGILVASSTPSLDFSDAESDAAVNLFGCDCSSCINALRQLRTHTLLNKGQGHCWTSMEQRKSPQEVKEVLRTLEAEEANLPANN</sequence>
<keyword evidence="2" id="KW-1185">Reference proteome</keyword>
<dbReference type="RefSeq" id="WP_106287675.1">
    <property type="nucleotide sequence ID" value="NZ_CAWNTC010000220.1"/>
</dbReference>
<gene>
    <name evidence="1" type="ORF">C7B64_05620</name>
</gene>